<evidence type="ECO:0000256" key="5">
    <source>
        <dbReference type="SAM" id="Phobius"/>
    </source>
</evidence>
<accession>A0A6N7QAY1</accession>
<feature type="transmembrane region" description="Helical" evidence="5">
    <location>
        <begin position="72"/>
        <end position="90"/>
    </location>
</feature>
<dbReference type="Gene3D" id="1.20.120.550">
    <property type="entry name" value="Membrane associated eicosanoid/glutathione metabolism-like domain"/>
    <property type="match status" value="1"/>
</dbReference>
<name>A0A6N7QAY1_9XANT</name>
<evidence type="ECO:0000256" key="4">
    <source>
        <dbReference type="ARBA" id="ARBA00023136"/>
    </source>
</evidence>
<organism evidence="6 9">
    <name type="scientific">Xanthomonas sontii</name>
    <dbReference type="NCBI Taxonomy" id="2650745"/>
    <lineage>
        <taxon>Bacteria</taxon>
        <taxon>Pseudomonadati</taxon>
        <taxon>Pseudomonadota</taxon>
        <taxon>Gammaproteobacteria</taxon>
        <taxon>Lysobacterales</taxon>
        <taxon>Lysobacteraceae</taxon>
        <taxon>Xanthomonas</taxon>
    </lineage>
</organism>
<evidence type="ECO:0008006" key="10">
    <source>
        <dbReference type="Google" id="ProtNLM"/>
    </source>
</evidence>
<dbReference type="EMBL" id="WJPN01000012">
    <property type="protein sequence ID" value="MRH01499.1"/>
    <property type="molecule type" value="Genomic_DNA"/>
</dbReference>
<keyword evidence="8" id="KW-1185">Reference proteome</keyword>
<protein>
    <recommendedName>
        <fullName evidence="10">MAPEG family protein</fullName>
    </recommendedName>
</protein>
<dbReference type="PANTHER" id="PTHR35371">
    <property type="entry name" value="INNER MEMBRANE PROTEIN"/>
    <property type="match status" value="1"/>
</dbReference>
<dbReference type="PANTHER" id="PTHR35371:SF1">
    <property type="entry name" value="BLR7753 PROTEIN"/>
    <property type="match status" value="1"/>
</dbReference>
<dbReference type="EMBL" id="WJPM01000012">
    <property type="protein sequence ID" value="MRH75727.1"/>
    <property type="molecule type" value="Genomic_DNA"/>
</dbReference>
<feature type="transmembrane region" description="Helical" evidence="5">
    <location>
        <begin position="124"/>
        <end position="140"/>
    </location>
</feature>
<dbReference type="Proteomes" id="UP000437931">
    <property type="component" value="Unassembled WGS sequence"/>
</dbReference>
<evidence type="ECO:0000313" key="8">
    <source>
        <dbReference type="Proteomes" id="UP000437931"/>
    </source>
</evidence>
<gene>
    <name evidence="6" type="ORF">GIY21_14485</name>
    <name evidence="7" type="ORF">GIY22_13975</name>
</gene>
<evidence type="ECO:0000256" key="2">
    <source>
        <dbReference type="ARBA" id="ARBA00022692"/>
    </source>
</evidence>
<dbReference type="AlphaFoldDB" id="A0A6N7QAY1"/>
<dbReference type="GO" id="GO:0016020">
    <property type="term" value="C:membrane"/>
    <property type="evidence" value="ECO:0007669"/>
    <property type="project" value="UniProtKB-SubCell"/>
</dbReference>
<reference evidence="7" key="2">
    <citation type="journal article" date="2020" name="Plant Dis.">
        <title>A Grain Rot of Rice in Iran Caused by a Xanthomonas Strain Closely Related to X. sacchari.</title>
        <authorList>
            <person name="Mirghasempour S.A."/>
            <person name="Huang S."/>
            <person name="Studholme D.J."/>
            <person name="Brady C.L."/>
        </authorList>
    </citation>
    <scope>NUCLEOTIDE SEQUENCE</scope>
    <source>
        <strain evidence="7">SAM114</strain>
    </source>
</reference>
<dbReference type="Pfam" id="PF01124">
    <property type="entry name" value="MAPEG"/>
    <property type="match status" value="1"/>
</dbReference>
<evidence type="ECO:0000256" key="1">
    <source>
        <dbReference type="ARBA" id="ARBA00004370"/>
    </source>
</evidence>
<reference evidence="8 9" key="1">
    <citation type="submission" date="2019-11" db="EMBL/GenBank/DDBJ databases">
        <title>First report of rice panicle blight caused by Xanthomonas sp. in Iran.</title>
        <authorList>
            <person name="Mirghasempour S.A."/>
            <person name="Huang S."/>
            <person name="Brady C.L."/>
            <person name="Studholme D.J."/>
        </authorList>
    </citation>
    <scope>NUCLEOTIDE SEQUENCE [LARGE SCALE GENOMIC DNA]</scope>
    <source>
        <strain evidence="6 9">ASD011</strain>
        <strain evidence="8">SAM114</strain>
    </source>
</reference>
<comment type="subcellular location">
    <subcellularLocation>
        <location evidence="1">Membrane</location>
    </subcellularLocation>
</comment>
<dbReference type="InterPro" id="IPR023352">
    <property type="entry name" value="MAPEG-like_dom_sf"/>
</dbReference>
<dbReference type="SUPFAM" id="SSF161084">
    <property type="entry name" value="MAPEG domain-like"/>
    <property type="match status" value="1"/>
</dbReference>
<keyword evidence="3 5" id="KW-1133">Transmembrane helix</keyword>
<evidence type="ECO:0000313" key="6">
    <source>
        <dbReference type="EMBL" id="MRH01499.1"/>
    </source>
</evidence>
<sequence length="141" mass="15279">MLRAVFFSSEAPMPIEIRMLAWAILLGIAQLLLASAFVTAQRGLKWNAGARDAPQPPPAGVAGRLDRALRNFLETFPFFAAAAVAVAALGKGDAHTALSAQIYLWARVAYVPLYAAGVPYVRSLVWVVSLWAILQLVWALF</sequence>
<evidence type="ECO:0000313" key="7">
    <source>
        <dbReference type="EMBL" id="MRH75727.1"/>
    </source>
</evidence>
<keyword evidence="4 5" id="KW-0472">Membrane</keyword>
<proteinExistence type="predicted"/>
<comment type="caution">
    <text evidence="6">The sequence shown here is derived from an EMBL/GenBank/DDBJ whole genome shotgun (WGS) entry which is preliminary data.</text>
</comment>
<keyword evidence="2 5" id="KW-0812">Transmembrane</keyword>
<evidence type="ECO:0000313" key="9">
    <source>
        <dbReference type="Proteomes" id="UP000439314"/>
    </source>
</evidence>
<dbReference type="InterPro" id="IPR001129">
    <property type="entry name" value="Membr-assoc_MAPEG"/>
</dbReference>
<dbReference type="Proteomes" id="UP000439314">
    <property type="component" value="Unassembled WGS sequence"/>
</dbReference>
<evidence type="ECO:0000256" key="3">
    <source>
        <dbReference type="ARBA" id="ARBA00022989"/>
    </source>
</evidence>